<organism evidence="1 2">
    <name type="scientific">Caenorhabditis bovis</name>
    <dbReference type="NCBI Taxonomy" id="2654633"/>
    <lineage>
        <taxon>Eukaryota</taxon>
        <taxon>Metazoa</taxon>
        <taxon>Ecdysozoa</taxon>
        <taxon>Nematoda</taxon>
        <taxon>Chromadorea</taxon>
        <taxon>Rhabditida</taxon>
        <taxon>Rhabditina</taxon>
        <taxon>Rhabditomorpha</taxon>
        <taxon>Rhabditoidea</taxon>
        <taxon>Rhabditidae</taxon>
        <taxon>Peloderinae</taxon>
        <taxon>Caenorhabditis</taxon>
    </lineage>
</organism>
<dbReference type="Proteomes" id="UP000494206">
    <property type="component" value="Unassembled WGS sequence"/>
</dbReference>
<protein>
    <submittedName>
        <fullName evidence="1">Uncharacterized protein</fullName>
    </submittedName>
</protein>
<dbReference type="AlphaFoldDB" id="A0A8S1FDM2"/>
<reference evidence="1 2" key="1">
    <citation type="submission" date="2020-04" db="EMBL/GenBank/DDBJ databases">
        <authorList>
            <person name="Laetsch R D."/>
            <person name="Stevens L."/>
            <person name="Kumar S."/>
            <person name="Blaxter L. M."/>
        </authorList>
    </citation>
    <scope>NUCLEOTIDE SEQUENCE [LARGE SCALE GENOMIC DNA]</scope>
</reference>
<comment type="caution">
    <text evidence="1">The sequence shown here is derived from an EMBL/GenBank/DDBJ whole genome shotgun (WGS) entry which is preliminary data.</text>
</comment>
<evidence type="ECO:0000313" key="1">
    <source>
        <dbReference type="EMBL" id="CAB3410553.1"/>
    </source>
</evidence>
<evidence type="ECO:0000313" key="2">
    <source>
        <dbReference type="Proteomes" id="UP000494206"/>
    </source>
</evidence>
<keyword evidence="2" id="KW-1185">Reference proteome</keyword>
<accession>A0A8S1FDM2</accession>
<proteinExistence type="predicted"/>
<sequence>MQFLGFSCKWKQVPKIEASDDDAEFGQINLGTNIETFFIKFYTLNKGGQEEGTGKEVVCQLDCFVDVPLSEAQQCLDIITDSRILLQKVQIEIHTVDAKYKCKIEEVFDVYFNRRQMCAPGMVKRLVFFCYDFTYGVSFANCMAKIAPRVYEINIGIAKRKTAPLVPDNEADYVLEFLQNYIKNGGWETIRVIRLYCFIKLDRQLGKVLKSCIRLKHITFSFINEIALMEVPHVTSVLLDGCDAACTLYDFEFAEKVPRMFPAATVFGYLRCALEVAIKGLLQFSFQKVNDNRNSIDFYQPGSDFRRFLLEATKNFEVVNDDNELEGEIELIGHNGGPLVTVHNRDKTYFID</sequence>
<name>A0A8S1FDM2_9PELO</name>
<dbReference type="EMBL" id="CADEPM010000011">
    <property type="protein sequence ID" value="CAB3410553.1"/>
    <property type="molecule type" value="Genomic_DNA"/>
</dbReference>
<dbReference type="OrthoDB" id="5812938at2759"/>
<gene>
    <name evidence="1" type="ORF">CBOVIS_LOCUS12068</name>
</gene>